<keyword evidence="8" id="KW-1185">Reference proteome</keyword>
<dbReference type="Proteomes" id="UP000190037">
    <property type="component" value="Unassembled WGS sequence"/>
</dbReference>
<reference evidence="7 8" key="1">
    <citation type="submission" date="2017-03" db="EMBL/GenBank/DDBJ databases">
        <title>Draft genome sequence of Streptomyces scabrisporus NF3, endophyte isolated from Amphipterygium adstringens.</title>
        <authorList>
            <person name="Vazquez M."/>
            <person name="Ceapa C.D."/>
            <person name="Rodriguez Luna D."/>
            <person name="Sanchez Esquivel S."/>
        </authorList>
    </citation>
    <scope>NUCLEOTIDE SEQUENCE [LARGE SCALE GENOMIC DNA]</scope>
    <source>
        <strain evidence="7 8">NF3</strain>
    </source>
</reference>
<dbReference type="InterPro" id="IPR051313">
    <property type="entry name" value="Bact_iron-sidero_bind"/>
</dbReference>
<comment type="subcellular location">
    <subcellularLocation>
        <location evidence="1">Cell envelope</location>
    </subcellularLocation>
</comment>
<dbReference type="Pfam" id="PF01497">
    <property type="entry name" value="Peripla_BP_2"/>
    <property type="match status" value="1"/>
</dbReference>
<dbReference type="PANTHER" id="PTHR30532:SF1">
    <property type="entry name" value="IRON(3+)-HYDROXAMATE-BINDING PROTEIN FHUD"/>
    <property type="match status" value="1"/>
</dbReference>
<evidence type="ECO:0000256" key="2">
    <source>
        <dbReference type="ARBA" id="ARBA00008814"/>
    </source>
</evidence>
<evidence type="ECO:0000313" key="8">
    <source>
        <dbReference type="Proteomes" id="UP000190037"/>
    </source>
</evidence>
<dbReference type="GO" id="GO:1901678">
    <property type="term" value="P:iron coordination entity transport"/>
    <property type="evidence" value="ECO:0007669"/>
    <property type="project" value="UniProtKB-ARBA"/>
</dbReference>
<dbReference type="GO" id="GO:0030288">
    <property type="term" value="C:outer membrane-bounded periplasmic space"/>
    <property type="evidence" value="ECO:0007669"/>
    <property type="project" value="TreeGrafter"/>
</dbReference>
<dbReference type="EMBL" id="MWQN01000003">
    <property type="protein sequence ID" value="OPC77800.1"/>
    <property type="molecule type" value="Genomic_DNA"/>
</dbReference>
<dbReference type="STRING" id="159449.B4N89_36600"/>
<feature type="compositionally biased region" description="Basic residues" evidence="5">
    <location>
        <begin position="53"/>
        <end position="63"/>
    </location>
</feature>
<comment type="similarity">
    <text evidence="2">Belongs to the bacterial solute-binding protein 8 family.</text>
</comment>
<protein>
    <recommendedName>
        <fullName evidence="6">Fe/B12 periplasmic-binding domain-containing protein</fullName>
    </recommendedName>
</protein>
<dbReference type="SUPFAM" id="SSF53807">
    <property type="entry name" value="Helical backbone' metal receptor"/>
    <property type="match status" value="1"/>
</dbReference>
<comment type="caution">
    <text evidence="7">The sequence shown here is derived from an EMBL/GenBank/DDBJ whole genome shotgun (WGS) entry which is preliminary data.</text>
</comment>
<evidence type="ECO:0000259" key="6">
    <source>
        <dbReference type="PROSITE" id="PS50983"/>
    </source>
</evidence>
<keyword evidence="4" id="KW-0732">Signal</keyword>
<feature type="region of interest" description="Disordered" evidence="5">
    <location>
        <begin position="1"/>
        <end position="91"/>
    </location>
</feature>
<sequence>MPTTTPTPRRTPPRPPDALLGEPQQARVGHGPTRLRFGSEAGVPVPAGLRADRVRRAHPRRGAVRMSATVTSTPIPPTPARPGAGDTRGARVGGELTRRRFALGAGMLSLGTLLAACGGAEKTKDAPSAATTLDFSYEGRSTRIPADPRRVIVLDPRTGVEFAAMAGYPMIGGYRIEGRNHLSDRLPANFQVLQGNVREPNAEAILAQRPDLLVVGADWWKFYQDKKLLTQDIAPVLVVSGGFSPFWRRYSQEQLTLLGRGDLARRLLADYDARLARARAEVGPLLAGRKVLIGGSDDTDFWVQRRSFYLSVALELGMDVMFHQPDRDPNKPFNDFYSPEQIDVFAPADLIIWKDPDAPATQAKTWQRLPAVRAGRVVPLNYDTTAGLVLTATALLDELVSAAKVLG</sequence>
<organism evidence="7 8">
    <name type="scientific">Embleya scabrispora</name>
    <dbReference type="NCBI Taxonomy" id="159449"/>
    <lineage>
        <taxon>Bacteria</taxon>
        <taxon>Bacillati</taxon>
        <taxon>Actinomycetota</taxon>
        <taxon>Actinomycetes</taxon>
        <taxon>Kitasatosporales</taxon>
        <taxon>Streptomycetaceae</taxon>
        <taxon>Embleya</taxon>
    </lineage>
</organism>
<gene>
    <name evidence="7" type="ORF">B4N89_36600</name>
</gene>
<dbReference type="PANTHER" id="PTHR30532">
    <property type="entry name" value="IRON III DICITRATE-BINDING PERIPLASMIC PROTEIN"/>
    <property type="match status" value="1"/>
</dbReference>
<evidence type="ECO:0000256" key="4">
    <source>
        <dbReference type="ARBA" id="ARBA00022729"/>
    </source>
</evidence>
<proteinExistence type="inferred from homology"/>
<feature type="domain" description="Fe/B12 periplasmic-binding" evidence="6">
    <location>
        <begin position="150"/>
        <end position="407"/>
    </location>
</feature>
<keyword evidence="3" id="KW-0813">Transport</keyword>
<evidence type="ECO:0000256" key="3">
    <source>
        <dbReference type="ARBA" id="ARBA00022448"/>
    </source>
</evidence>
<dbReference type="AlphaFoldDB" id="A0A1T3NM32"/>
<evidence type="ECO:0000313" key="7">
    <source>
        <dbReference type="EMBL" id="OPC77800.1"/>
    </source>
</evidence>
<dbReference type="InterPro" id="IPR002491">
    <property type="entry name" value="ABC_transptr_periplasmic_BD"/>
</dbReference>
<accession>A0A1T3NM32</accession>
<name>A0A1T3NM32_9ACTN</name>
<evidence type="ECO:0000256" key="5">
    <source>
        <dbReference type="SAM" id="MobiDB-lite"/>
    </source>
</evidence>
<dbReference type="Gene3D" id="3.40.50.1980">
    <property type="entry name" value="Nitrogenase molybdenum iron protein domain"/>
    <property type="match status" value="2"/>
</dbReference>
<dbReference type="PROSITE" id="PS50983">
    <property type="entry name" value="FE_B12_PBP"/>
    <property type="match status" value="1"/>
</dbReference>
<evidence type="ECO:0000256" key="1">
    <source>
        <dbReference type="ARBA" id="ARBA00004196"/>
    </source>
</evidence>